<organism evidence="2 3">
    <name type="scientific">Actinacidiphila acididurans</name>
    <dbReference type="NCBI Taxonomy" id="2784346"/>
    <lineage>
        <taxon>Bacteria</taxon>
        <taxon>Bacillati</taxon>
        <taxon>Actinomycetota</taxon>
        <taxon>Actinomycetes</taxon>
        <taxon>Kitasatosporales</taxon>
        <taxon>Streptomycetaceae</taxon>
        <taxon>Actinacidiphila</taxon>
    </lineage>
</organism>
<comment type="caution">
    <text evidence="2">The sequence shown here is derived from an EMBL/GenBank/DDBJ whole genome shotgun (WGS) entry which is preliminary data.</text>
</comment>
<dbReference type="RefSeq" id="WP_205363650.1">
    <property type="nucleotide sequence ID" value="NZ_JADKYB010000030.1"/>
</dbReference>
<feature type="compositionally biased region" description="Basic and acidic residues" evidence="1">
    <location>
        <begin position="212"/>
        <end position="221"/>
    </location>
</feature>
<name>A0ABS2U5N2_9ACTN</name>
<feature type="compositionally biased region" description="Low complexity" evidence="1">
    <location>
        <begin position="196"/>
        <end position="208"/>
    </location>
</feature>
<feature type="region of interest" description="Disordered" evidence="1">
    <location>
        <begin position="189"/>
        <end position="231"/>
    </location>
</feature>
<gene>
    <name evidence="2" type="ORF">ITX44_36815</name>
</gene>
<dbReference type="EMBL" id="JADKYB010000030">
    <property type="protein sequence ID" value="MBM9510026.1"/>
    <property type="molecule type" value="Genomic_DNA"/>
</dbReference>
<evidence type="ECO:0000313" key="3">
    <source>
        <dbReference type="Proteomes" id="UP000749040"/>
    </source>
</evidence>
<keyword evidence="3" id="KW-1185">Reference proteome</keyword>
<proteinExistence type="predicted"/>
<evidence type="ECO:0000256" key="1">
    <source>
        <dbReference type="SAM" id="MobiDB-lite"/>
    </source>
</evidence>
<evidence type="ECO:0000313" key="2">
    <source>
        <dbReference type="EMBL" id="MBM9510026.1"/>
    </source>
</evidence>
<sequence length="394" mass="42609">MTGAAQEVEHTSSRRSGPRRWLRAVVWLIAAGLHPRAGATTLRVAEDLAGRMDYDSGQVRYCLDETAARLGVDRATVKRHVKILRELGALAWAQHGTRTNIRRVLGLPGYAGTATVYAAVIPPVYDRAMGHRVIGSGYGARIVVDLRKPGPVDNSSAGPAGAPCAPPSLNVVKGGEQKVEVVGGCKDTSCERASRTTESTPPTTSKRAAGGRGEKRSERGGGARRSPAQVARDCRIAAQVRPLVNWTQAEGIRRLAYALRPLIDQGLDAQGIAAELGAWWLTWRPQQPAAYIRVRLAEQAARDAETAAAVEPSANAEWRAWTQRQAALAALTGADVRTDVTRRTARQDAWHDPQIVVDHIEDYGEDDALDLYGPRLVSMATRLNASGARFTARW</sequence>
<accession>A0ABS2U5N2</accession>
<reference evidence="2 3" key="1">
    <citation type="submission" date="2021-01" db="EMBL/GenBank/DDBJ databases">
        <title>Streptomyces acididurans sp. nov., isolated from a peat swamp forest soil.</title>
        <authorList>
            <person name="Chantavorakit T."/>
            <person name="Duangmal K."/>
        </authorList>
    </citation>
    <scope>NUCLEOTIDE SEQUENCE [LARGE SCALE GENOMIC DNA]</scope>
    <source>
        <strain evidence="2 3">KK5PA1</strain>
    </source>
</reference>
<protein>
    <submittedName>
        <fullName evidence="2">Cell wall protein</fullName>
    </submittedName>
</protein>
<dbReference type="Proteomes" id="UP000749040">
    <property type="component" value="Unassembled WGS sequence"/>
</dbReference>